<evidence type="ECO:0000313" key="1">
    <source>
        <dbReference type="EMBL" id="CAE7250833.1"/>
    </source>
</evidence>
<dbReference type="AlphaFoldDB" id="A0A812M5B3"/>
<dbReference type="OrthoDB" id="10469333at2759"/>
<feature type="non-terminal residue" evidence="1">
    <location>
        <position position="1"/>
    </location>
</feature>
<organism evidence="1 2">
    <name type="scientific">Symbiodinium necroappetens</name>
    <dbReference type="NCBI Taxonomy" id="1628268"/>
    <lineage>
        <taxon>Eukaryota</taxon>
        <taxon>Sar</taxon>
        <taxon>Alveolata</taxon>
        <taxon>Dinophyceae</taxon>
        <taxon>Suessiales</taxon>
        <taxon>Symbiodiniaceae</taxon>
        <taxon>Symbiodinium</taxon>
    </lineage>
</organism>
<comment type="caution">
    <text evidence="1">The sequence shown here is derived from an EMBL/GenBank/DDBJ whole genome shotgun (WGS) entry which is preliminary data.</text>
</comment>
<protein>
    <submittedName>
        <fullName evidence="1">Pol protein</fullName>
    </submittedName>
</protein>
<accession>A0A812M5B3</accession>
<reference evidence="1" key="1">
    <citation type="submission" date="2021-02" db="EMBL/GenBank/DDBJ databases">
        <authorList>
            <person name="Dougan E. K."/>
            <person name="Rhodes N."/>
            <person name="Thang M."/>
            <person name="Chan C."/>
        </authorList>
    </citation>
    <scope>NUCLEOTIDE SEQUENCE</scope>
</reference>
<keyword evidence="2" id="KW-1185">Reference proteome</keyword>
<name>A0A812M5B3_9DINO</name>
<sequence length="269" mass="29837">MERACMSSVVRPHHLHWTSRLSESRLISLLLRPQTFTGGLQRNQVDALFCFQSQQARDTLLRAARDGSLASALEEAREESEPSKPDVELLRQEARDTLLRAAGDGRLAAAFRSVREACKVPKEAKKGEKGEDLEKLRREAAQALVAAAQNGRLAEAISSRKPEVDVEALRLEARSTMIRAAQDGSLREALQQARAETLRAEARDRLLTAARDGRLAAALQRKTAVSEDRTSLEEIREKAKSALLKTLDTGDFQKAMESIRQKRGETDGK</sequence>
<proteinExistence type="predicted"/>
<evidence type="ECO:0000313" key="2">
    <source>
        <dbReference type="Proteomes" id="UP000601435"/>
    </source>
</evidence>
<dbReference type="EMBL" id="CAJNJA010009812">
    <property type="protein sequence ID" value="CAE7250833.1"/>
    <property type="molecule type" value="Genomic_DNA"/>
</dbReference>
<gene>
    <name evidence="1" type="primary">pol</name>
    <name evidence="1" type="ORF">SNEC2469_LOCUS5186</name>
</gene>
<dbReference type="Proteomes" id="UP000601435">
    <property type="component" value="Unassembled WGS sequence"/>
</dbReference>